<dbReference type="Proteomes" id="UP000680158">
    <property type="component" value="Unassembled WGS sequence"/>
</dbReference>
<evidence type="ECO:0008006" key="4">
    <source>
        <dbReference type="Google" id="ProtNLM"/>
    </source>
</evidence>
<dbReference type="InterPro" id="IPR047798">
    <property type="entry name" value="BPSS1780-like"/>
</dbReference>
<gene>
    <name evidence="2" type="ORF">KDM92_06475</name>
</gene>
<feature type="transmembrane region" description="Helical" evidence="1">
    <location>
        <begin position="164"/>
        <end position="183"/>
    </location>
</feature>
<comment type="caution">
    <text evidence="2">The sequence shown here is derived from an EMBL/GenBank/DDBJ whole genome shotgun (WGS) entry which is preliminary data.</text>
</comment>
<name>A0A941DDW8_9BURK</name>
<reference evidence="2 3" key="1">
    <citation type="submission" date="2021-04" db="EMBL/GenBank/DDBJ databases">
        <title>novel species isolated from subtropical streams in China.</title>
        <authorList>
            <person name="Lu H."/>
        </authorList>
    </citation>
    <scope>NUCLEOTIDE SEQUENCE [LARGE SCALE GENOMIC DNA]</scope>
    <source>
        <strain evidence="2 3">BYS107W</strain>
    </source>
</reference>
<keyword evidence="1" id="KW-1133">Transmembrane helix</keyword>
<protein>
    <recommendedName>
        <fullName evidence="4">Transmembrane protein</fullName>
    </recommendedName>
</protein>
<feature type="transmembrane region" description="Helical" evidence="1">
    <location>
        <begin position="27"/>
        <end position="47"/>
    </location>
</feature>
<organism evidence="2 3">
    <name type="scientific">Undibacterium baiyunense</name>
    <dbReference type="NCBI Taxonomy" id="2828731"/>
    <lineage>
        <taxon>Bacteria</taxon>
        <taxon>Pseudomonadati</taxon>
        <taxon>Pseudomonadota</taxon>
        <taxon>Betaproteobacteria</taxon>
        <taxon>Burkholderiales</taxon>
        <taxon>Oxalobacteraceae</taxon>
        <taxon>Undibacterium</taxon>
    </lineage>
</organism>
<feature type="transmembrane region" description="Helical" evidence="1">
    <location>
        <begin position="217"/>
        <end position="237"/>
    </location>
</feature>
<dbReference type="RefSeq" id="WP_212683578.1">
    <property type="nucleotide sequence ID" value="NZ_JAGSPM010000003.1"/>
</dbReference>
<proteinExistence type="predicted"/>
<feature type="transmembrane region" description="Helical" evidence="1">
    <location>
        <begin position="135"/>
        <end position="158"/>
    </location>
</feature>
<keyword evidence="1" id="KW-0472">Membrane</keyword>
<dbReference type="NCBIfam" id="NF041043">
    <property type="entry name" value="BPSS1780_fam"/>
    <property type="match status" value="1"/>
</dbReference>
<dbReference type="EMBL" id="JAGSPM010000003">
    <property type="protein sequence ID" value="MBR7746221.1"/>
    <property type="molecule type" value="Genomic_DNA"/>
</dbReference>
<dbReference type="AlphaFoldDB" id="A0A941DDW8"/>
<evidence type="ECO:0000256" key="1">
    <source>
        <dbReference type="SAM" id="Phobius"/>
    </source>
</evidence>
<keyword evidence="1" id="KW-0812">Transmembrane</keyword>
<feature type="transmembrane region" description="Helical" evidence="1">
    <location>
        <begin position="190"/>
        <end position="211"/>
    </location>
</feature>
<accession>A0A941DDW8</accession>
<sequence>MNTPMPKAGLQWIQQGFQTFKKHPFELLFMFFGLIFFNLGLSLIPYLGSFLPFVFGPVLGMGIMHACRDIDQAKPIATGSLLIVFRSPAFKPLLVLGCLYTMALVGSLACSIPVDDGALWNYLTDPSKADQKALVKSNIGWGMLTFFVVYTPAAMGFWFGAPLIMWHGMGVAKAIFYSFFAVWRARRAFMVYLLAWCGILSFVALLVALSGGVLGVLMLPVMLTISLVMYCTFYFSYTAVFSRDQLV</sequence>
<evidence type="ECO:0000313" key="3">
    <source>
        <dbReference type="Proteomes" id="UP000680158"/>
    </source>
</evidence>
<evidence type="ECO:0000313" key="2">
    <source>
        <dbReference type="EMBL" id="MBR7746221.1"/>
    </source>
</evidence>
<feature type="transmembrane region" description="Helical" evidence="1">
    <location>
        <begin position="93"/>
        <end position="114"/>
    </location>
</feature>
<keyword evidence="3" id="KW-1185">Reference proteome</keyword>